<dbReference type="PANTHER" id="PTHR34512:SF30">
    <property type="entry name" value="OUTER MEMBRANE PROTEIN ASSEMBLY FACTOR BAMB"/>
    <property type="match status" value="1"/>
</dbReference>
<accession>A0ABX7NLE6</accession>
<sequence length="366" mass="38309">MSPRACPCTPLLPALALTLVAAVGCREPADSAFRYSTDASSRAGLAVVADGVITGNEGGTVVRLDRDGRVVWRVSLGREVAARPVVVGDGVIVGTVAGDVVRLGMEDGAERWRVTGEPPVLTPGVTDEARTSVYFVAPDGAVRAHAVDTGKVRWRAPAPKATEPAPDSPRGLPAPVLAEGLLVVARGSAGLVALSTDDGRQAWARDVRDVVGLEAWRDAVYVSARPGRLLALRAKDGGSLWEQSVADGLTGPPAMALGTLWMGAGAAASPALLGVDRESGKEVARVTLPDPLLTRVTPIRGELLLVPTAGRDGRLLVLKPPSWERAFALRTDTPLRTAPVVLGDEFFVLGLDGRVMAWRLKPPPEP</sequence>
<feature type="chain" id="PRO_5047348908" evidence="1">
    <location>
        <begin position="22"/>
        <end position="366"/>
    </location>
</feature>
<dbReference type="PROSITE" id="PS51257">
    <property type="entry name" value="PROKAR_LIPOPROTEIN"/>
    <property type="match status" value="1"/>
</dbReference>
<evidence type="ECO:0000256" key="1">
    <source>
        <dbReference type="SAM" id="SignalP"/>
    </source>
</evidence>
<evidence type="ECO:0000313" key="3">
    <source>
        <dbReference type="EMBL" id="QSQ19679.1"/>
    </source>
</evidence>
<dbReference type="InterPro" id="IPR011047">
    <property type="entry name" value="Quinoprotein_ADH-like_sf"/>
</dbReference>
<name>A0ABX7NLE6_9BACT</name>
<keyword evidence="4" id="KW-1185">Reference proteome</keyword>
<dbReference type="Gene3D" id="2.130.10.10">
    <property type="entry name" value="YVTN repeat-like/Quinoprotein amine dehydrogenase"/>
    <property type="match status" value="2"/>
</dbReference>
<evidence type="ECO:0000313" key="4">
    <source>
        <dbReference type="Proteomes" id="UP000662747"/>
    </source>
</evidence>
<dbReference type="PANTHER" id="PTHR34512">
    <property type="entry name" value="CELL SURFACE PROTEIN"/>
    <property type="match status" value="1"/>
</dbReference>
<dbReference type="SMART" id="SM00564">
    <property type="entry name" value="PQQ"/>
    <property type="match status" value="5"/>
</dbReference>
<dbReference type="InterPro" id="IPR015943">
    <property type="entry name" value="WD40/YVTN_repeat-like_dom_sf"/>
</dbReference>
<dbReference type="EMBL" id="CP071090">
    <property type="protein sequence ID" value="QSQ19679.1"/>
    <property type="molecule type" value="Genomic_DNA"/>
</dbReference>
<reference evidence="3 4" key="1">
    <citation type="submission" date="2021-02" db="EMBL/GenBank/DDBJ databases">
        <title>De Novo genome assembly of isolated myxobacteria.</title>
        <authorList>
            <person name="Stevens D.C."/>
        </authorList>
    </citation>
    <scope>NUCLEOTIDE SEQUENCE [LARGE SCALE GENOMIC DNA]</scope>
    <source>
        <strain evidence="4">SCPEA02</strain>
    </source>
</reference>
<dbReference type="Pfam" id="PF13360">
    <property type="entry name" value="PQQ_2"/>
    <property type="match status" value="1"/>
</dbReference>
<dbReference type="Proteomes" id="UP000662747">
    <property type="component" value="Chromosome"/>
</dbReference>
<proteinExistence type="predicted"/>
<dbReference type="SUPFAM" id="SSF50998">
    <property type="entry name" value="Quinoprotein alcohol dehydrogenase-like"/>
    <property type="match status" value="1"/>
</dbReference>
<evidence type="ECO:0000259" key="2">
    <source>
        <dbReference type="Pfam" id="PF13360"/>
    </source>
</evidence>
<dbReference type="InterPro" id="IPR002372">
    <property type="entry name" value="PQQ_rpt_dom"/>
</dbReference>
<protein>
    <submittedName>
        <fullName evidence="3">PQQ-binding-like beta-propeller repeat protein</fullName>
    </submittedName>
</protein>
<keyword evidence="1" id="KW-0732">Signal</keyword>
<dbReference type="InterPro" id="IPR018391">
    <property type="entry name" value="PQQ_b-propeller_rpt"/>
</dbReference>
<feature type="signal peptide" evidence="1">
    <location>
        <begin position="1"/>
        <end position="21"/>
    </location>
</feature>
<gene>
    <name evidence="3" type="ORF">JY651_30765</name>
</gene>
<organism evidence="3 4">
    <name type="scientific">Pyxidicoccus parkwayensis</name>
    <dbReference type="NCBI Taxonomy" id="2813578"/>
    <lineage>
        <taxon>Bacteria</taxon>
        <taxon>Pseudomonadati</taxon>
        <taxon>Myxococcota</taxon>
        <taxon>Myxococcia</taxon>
        <taxon>Myxococcales</taxon>
        <taxon>Cystobacterineae</taxon>
        <taxon>Myxococcaceae</taxon>
        <taxon>Pyxidicoccus</taxon>
    </lineage>
</organism>
<feature type="domain" description="Pyrrolo-quinoline quinone repeat" evidence="2">
    <location>
        <begin position="58"/>
        <end position="262"/>
    </location>
</feature>